<organism evidence="2 3">
    <name type="scientific">Glaciecola punicea ACAM 611</name>
    <dbReference type="NCBI Taxonomy" id="1121923"/>
    <lineage>
        <taxon>Bacteria</taxon>
        <taxon>Pseudomonadati</taxon>
        <taxon>Pseudomonadota</taxon>
        <taxon>Gammaproteobacteria</taxon>
        <taxon>Alteromonadales</taxon>
        <taxon>Alteromonadaceae</taxon>
        <taxon>Glaciecola</taxon>
    </lineage>
</organism>
<dbReference type="AlphaFoldDB" id="H5TDD4"/>
<accession>H5TDD4</accession>
<reference evidence="2 3" key="2">
    <citation type="journal article" date="2017" name="Antonie Van Leeuwenhoek">
        <title>Rhizobium rhizosphaerae sp. nov., a novel species isolated from rice rhizosphere.</title>
        <authorList>
            <person name="Zhao J.J."/>
            <person name="Zhang J."/>
            <person name="Zhang R.J."/>
            <person name="Zhang C.W."/>
            <person name="Yin H.Q."/>
            <person name="Zhang X.X."/>
        </authorList>
    </citation>
    <scope>NUCLEOTIDE SEQUENCE [LARGE SCALE GENOMIC DNA]</scope>
    <source>
        <strain evidence="2 3">ACAM 611</strain>
    </source>
</reference>
<feature type="signal peptide" evidence="1">
    <location>
        <begin position="1"/>
        <end position="25"/>
    </location>
</feature>
<dbReference type="InterPro" id="IPR038695">
    <property type="entry name" value="Saro_0823-like_sf"/>
</dbReference>
<sequence length="188" mass="20702">MSARPSSAFLLVLALLCLLSLMSCAKPSSVADKASQENQTLANISQNNEPADFDAMSDEEADAWFAAKAGDGKIPLTIGATKIQVEYADTAQKRQLGLMFRRQLCEDCGMLFKFDSPRTGSIWMKNTYIELDLAYIDEQGTIVDIEQLQAHNLTPVKSSSVVLYALEMNQGWFAKQDIRVGDIVAMLP</sequence>
<dbReference type="PROSITE" id="PS51257">
    <property type="entry name" value="PROKAR_LIPOPROTEIN"/>
    <property type="match status" value="1"/>
</dbReference>
<comment type="caution">
    <text evidence="2">The sequence shown here is derived from an EMBL/GenBank/DDBJ whole genome shotgun (WGS) entry which is preliminary data.</text>
</comment>
<dbReference type="PANTHER" id="PTHR37953:SF1">
    <property type="entry name" value="UPF0127 PROTEIN MJ1496"/>
    <property type="match status" value="1"/>
</dbReference>
<dbReference type="STRING" id="56804.BAE46_12015"/>
<evidence type="ECO:0008006" key="4">
    <source>
        <dbReference type="Google" id="ProtNLM"/>
    </source>
</evidence>
<dbReference type="Gene3D" id="2.60.120.1140">
    <property type="entry name" value="Protein of unknown function DUF192"/>
    <property type="match status" value="1"/>
</dbReference>
<feature type="chain" id="PRO_5003598187" description="DUF192 domain-containing protein" evidence="1">
    <location>
        <begin position="26"/>
        <end position="188"/>
    </location>
</feature>
<dbReference type="Pfam" id="PF02643">
    <property type="entry name" value="DUF192"/>
    <property type="match status" value="1"/>
</dbReference>
<gene>
    <name evidence="2" type="ORF">GPUN_2196</name>
</gene>
<proteinExistence type="predicted"/>
<dbReference type="InterPro" id="IPR003795">
    <property type="entry name" value="DUF192"/>
</dbReference>
<protein>
    <recommendedName>
        <fullName evidence="4">DUF192 domain-containing protein</fullName>
    </recommendedName>
</protein>
<keyword evidence="3" id="KW-1185">Reference proteome</keyword>
<evidence type="ECO:0000256" key="1">
    <source>
        <dbReference type="SAM" id="SignalP"/>
    </source>
</evidence>
<dbReference type="RefSeq" id="WP_006006338.1">
    <property type="nucleotide sequence ID" value="NZ_BAET01000027.1"/>
</dbReference>
<dbReference type="EMBL" id="BAET01000027">
    <property type="protein sequence ID" value="GAB56311.1"/>
    <property type="molecule type" value="Genomic_DNA"/>
</dbReference>
<dbReference type="PANTHER" id="PTHR37953">
    <property type="entry name" value="UPF0127 PROTEIN MJ1496"/>
    <property type="match status" value="1"/>
</dbReference>
<evidence type="ECO:0000313" key="3">
    <source>
        <dbReference type="Proteomes" id="UP000053586"/>
    </source>
</evidence>
<keyword evidence="1" id="KW-0732">Signal</keyword>
<dbReference type="Proteomes" id="UP000053586">
    <property type="component" value="Unassembled WGS sequence"/>
</dbReference>
<reference evidence="2 3" key="1">
    <citation type="journal article" date="2012" name="J. Bacteriol.">
        <title>Genome sequence of proteorhodopsin-containing sea ice bacterium Glaciecola punicea ACAM 611T.</title>
        <authorList>
            <person name="Qin Q.-L."/>
            <person name="Xie B.-B."/>
            <person name="Shu Y.-L."/>
            <person name="Rong J.-C."/>
            <person name="Zhao D.-L."/>
            <person name="Zhang X.-Y."/>
            <person name="Chen X.-L."/>
            <person name="Zhou B.-C."/>
            <person name="Zhanga Y.-Z."/>
        </authorList>
    </citation>
    <scope>NUCLEOTIDE SEQUENCE [LARGE SCALE GENOMIC DNA]</scope>
    <source>
        <strain evidence="2 3">ACAM 611</strain>
    </source>
</reference>
<evidence type="ECO:0000313" key="2">
    <source>
        <dbReference type="EMBL" id="GAB56311.1"/>
    </source>
</evidence>
<dbReference type="eggNOG" id="COG1430">
    <property type="taxonomic scope" value="Bacteria"/>
</dbReference>
<name>H5TDD4_9ALTE</name>